<comment type="similarity">
    <text evidence="1">Belongs to the peptidase S13 family.</text>
</comment>
<dbReference type="Pfam" id="PF02113">
    <property type="entry name" value="Peptidase_S13"/>
    <property type="match status" value="1"/>
</dbReference>
<keyword evidence="3" id="KW-0645">Protease</keyword>
<dbReference type="EC" id="3.4.16.4" evidence="3"/>
<proteinExistence type="inferred from homology"/>
<reference evidence="3 4" key="1">
    <citation type="submission" date="2022-07" db="EMBL/GenBank/DDBJ databases">
        <title>Fecal culturing of patients with breast cancer.</title>
        <authorList>
            <person name="Teng N.M.Y."/>
            <person name="Kiu R."/>
            <person name="Evans R."/>
            <person name="Baker D.J."/>
            <person name="Zenner C."/>
            <person name="Robinson S.D."/>
            <person name="Hall L.J."/>
        </authorList>
    </citation>
    <scope>NUCLEOTIDE SEQUENCE [LARGE SCALE GENOMIC DNA]</scope>
    <source>
        <strain evidence="3 4">LH1063</strain>
    </source>
</reference>
<evidence type="ECO:0000313" key="3">
    <source>
        <dbReference type="EMBL" id="MCP9611161.1"/>
    </source>
</evidence>
<dbReference type="InterPro" id="IPR012338">
    <property type="entry name" value="Beta-lactam/transpept-like"/>
</dbReference>
<evidence type="ECO:0000256" key="2">
    <source>
        <dbReference type="ARBA" id="ARBA00022801"/>
    </source>
</evidence>
<dbReference type="Proteomes" id="UP001205603">
    <property type="component" value="Unassembled WGS sequence"/>
</dbReference>
<dbReference type="Gene3D" id="3.50.80.20">
    <property type="entry name" value="D-Ala-D-Ala carboxypeptidase C, peptidase S13"/>
    <property type="match status" value="1"/>
</dbReference>
<dbReference type="GO" id="GO:0009002">
    <property type="term" value="F:serine-type D-Ala-D-Ala carboxypeptidase activity"/>
    <property type="evidence" value="ECO:0007669"/>
    <property type="project" value="UniProtKB-EC"/>
</dbReference>
<evidence type="ECO:0000313" key="4">
    <source>
        <dbReference type="Proteomes" id="UP001205603"/>
    </source>
</evidence>
<dbReference type="NCBIfam" id="TIGR00666">
    <property type="entry name" value="PBP4"/>
    <property type="match status" value="1"/>
</dbReference>
<dbReference type="PRINTS" id="PR00922">
    <property type="entry name" value="DADACBPTASE3"/>
</dbReference>
<dbReference type="PANTHER" id="PTHR30023:SF0">
    <property type="entry name" value="PENICILLIN-SENSITIVE CARBOXYPEPTIDASE A"/>
    <property type="match status" value="1"/>
</dbReference>
<comment type="caution">
    <text evidence="3">The sequence shown here is derived from an EMBL/GenBank/DDBJ whole genome shotgun (WGS) entry which is preliminary data.</text>
</comment>
<keyword evidence="3" id="KW-0121">Carboxypeptidase</keyword>
<dbReference type="SUPFAM" id="SSF56601">
    <property type="entry name" value="beta-lactamase/transpeptidase-like"/>
    <property type="match status" value="1"/>
</dbReference>
<gene>
    <name evidence="3" type="primary">dacB</name>
    <name evidence="3" type="ORF">NMU02_03530</name>
</gene>
<name>A0ABT1MFP4_9BACT</name>
<dbReference type="RefSeq" id="WP_255025850.1">
    <property type="nucleotide sequence ID" value="NZ_JANDHW010000003.1"/>
</dbReference>
<accession>A0ABT1MFP4</accession>
<organism evidence="3 4">
    <name type="scientific">Coprobacter tertius</name>
    <dbReference type="NCBI Taxonomy" id="2944915"/>
    <lineage>
        <taxon>Bacteria</taxon>
        <taxon>Pseudomonadati</taxon>
        <taxon>Bacteroidota</taxon>
        <taxon>Bacteroidia</taxon>
        <taxon>Bacteroidales</taxon>
        <taxon>Barnesiellaceae</taxon>
        <taxon>Coprobacter</taxon>
    </lineage>
</organism>
<keyword evidence="2 3" id="KW-0378">Hydrolase</keyword>
<sequence>MKRKVFLFFILFLCVVKCIAVTGKAMASLLQLPGLKPASVGYCLLSPEGKIIDAYAEEKVLLPASVLKLVTTSTVLEMYGPAHRFVTQVSYTGDIFSDGVLHGDLVIQGGGDPMLGSEFGIRPVDSFLQELVIALKEKGIKNIKGRILGDDSLFDNEGVSHKWLWEDLGNYYAAGSYGLNYRDNLYRLVLRSGKSGTKPLILKTIPVMKELSFVNYLVAKNNNADSVYIYGAPFSDRRYLYGSLPAGRSSFTVKGDIPDPAFFLVKTITDALVANHISVSGAPDTYRRLVESGKKIPVGGGIPILRFESDPLSHIVSITNKRSNNLFAETLLRQVALKKYDTASAGKGISVLCEYWKSKGLDISALQMYDGSGLAVTNRISPLLLATILKQESCNDDFVYSLPEAGVEGTVKNLMKNSGLQGTLLLKSGSMAGVQCYAGYYIIASKRYPIVFMVNNFTCGRAELKAAIERFLKSSLSLL</sequence>
<dbReference type="PANTHER" id="PTHR30023">
    <property type="entry name" value="D-ALANYL-D-ALANINE CARBOXYPEPTIDASE"/>
    <property type="match status" value="1"/>
</dbReference>
<keyword evidence="4" id="KW-1185">Reference proteome</keyword>
<dbReference type="EMBL" id="JANDHW010000003">
    <property type="protein sequence ID" value="MCP9611161.1"/>
    <property type="molecule type" value="Genomic_DNA"/>
</dbReference>
<dbReference type="Gene3D" id="3.40.710.10">
    <property type="entry name" value="DD-peptidase/beta-lactamase superfamily"/>
    <property type="match status" value="1"/>
</dbReference>
<protein>
    <submittedName>
        <fullName evidence="3">D-alanyl-D-alanine carboxypeptidase/D-alanyl-D-alanine-endopeptidase</fullName>
        <ecNumber evidence="3">3.4.16.4</ecNumber>
    </submittedName>
</protein>
<evidence type="ECO:0000256" key="1">
    <source>
        <dbReference type="ARBA" id="ARBA00006096"/>
    </source>
</evidence>
<dbReference type="InterPro" id="IPR000667">
    <property type="entry name" value="Peptidase_S13"/>
</dbReference>